<evidence type="ECO:0000256" key="2">
    <source>
        <dbReference type="ARBA" id="ARBA00022448"/>
    </source>
</evidence>
<dbReference type="Pfam" id="PF04810">
    <property type="entry name" value="zf-Sec23_Sec24"/>
    <property type="match status" value="1"/>
</dbReference>
<protein>
    <submittedName>
        <fullName evidence="7">Uncharacterized protein</fullName>
    </submittedName>
</protein>
<dbReference type="OrthoDB" id="49016at2759"/>
<dbReference type="RefSeq" id="XP_005713593.1">
    <property type="nucleotide sequence ID" value="XM_005713536.1"/>
</dbReference>
<dbReference type="GO" id="GO:0000149">
    <property type="term" value="F:SNARE binding"/>
    <property type="evidence" value="ECO:0007669"/>
    <property type="project" value="TreeGrafter"/>
</dbReference>
<comment type="similarity">
    <text evidence="1">Belongs to the SEC23/SEC24 family. SEC24 subfamily.</text>
</comment>
<evidence type="ECO:0000259" key="5">
    <source>
        <dbReference type="Pfam" id="PF04811"/>
    </source>
</evidence>
<sequence>MLRPTGSRWPIDAAVSEASALPFGVLIAPLAPSPKPRFTPLSESDLTETARATHIAAAAPGAHDLPRCRPCGGYISAKCNMNARYWRCALCNAKNDLPSRYSSTVLSTASDAIEHVPEISRDVYDVPVFDNPATHDEGAVQPAAYIFLIDESGDQQYLDAARTAVKSALDVIEGESLVGVMLYSEYLSFLDVRGGQPLLRRVSALDDDVPIPQVFPPDQWLRLTSGKGVNEAIIEALSKLSPTPANKRIKRALGPAVKAVLDFIESAELLAARCVVIGAGEPNFGLGEIRVPDHNATVKDRFPSPVEPFFADQGARASLLGAMIDLYLVSRMPIDVASISPVAQISGGRLILYESGESRLPQDVWQHLNDPAVVRGLLRLRCSKELKVLDLHGGGVYRDLQVPDVFRLSCHGHTSTLAAELDFATPEGLVKGSRAPCVQVAFRGVFLEPGMLPQKVLRVETQTYPASSSKKSICGEADANAVTTLVFHKAIARADKHGIGEARMLLFDWLANLLAKTAIPFADDKKELRIDPSLLNYPSLKMIPRVVFGLIRSFLFRQESVSPDVRASLRCIWEDLSPELLTAAAYPRLFSFLNLDEKSIKALALSSLEVKQSGHPIFMLDAFSEVVIYYAQANRRDLTFPPPESSLIMRLRAASIRDRPITPKCIICREGTSKDRWFKSLLIEDPVPGAAAQSFSAFIQGVTDSAQELLGATLQ</sequence>
<dbReference type="KEGG" id="ccp:CHC_T00002574001"/>
<feature type="domain" description="Sec23/Sec24 trunk" evidence="5">
    <location>
        <begin position="141"/>
        <end position="355"/>
    </location>
</feature>
<dbReference type="InterPro" id="IPR050550">
    <property type="entry name" value="SEC23_SEC24_subfamily"/>
</dbReference>
<dbReference type="Gramene" id="CDF33774">
    <property type="protein sequence ID" value="CDF33774"/>
    <property type="gene ID" value="CHC_T00002574001"/>
</dbReference>
<dbReference type="InterPro" id="IPR006896">
    <property type="entry name" value="Sec23/24_trunk_dom"/>
</dbReference>
<dbReference type="GO" id="GO:0030127">
    <property type="term" value="C:COPII vesicle coat"/>
    <property type="evidence" value="ECO:0007669"/>
    <property type="project" value="InterPro"/>
</dbReference>
<evidence type="ECO:0000256" key="3">
    <source>
        <dbReference type="ARBA" id="ARBA00022927"/>
    </source>
</evidence>
<dbReference type="STRING" id="2769.R7Q6W1"/>
<dbReference type="InterPro" id="IPR036174">
    <property type="entry name" value="Znf_Sec23_Sec24_sf"/>
</dbReference>
<dbReference type="PANTHER" id="PTHR13803:SF17">
    <property type="entry name" value="PROTEIN TRANSPORT PROTEIN SEC24"/>
    <property type="match status" value="1"/>
</dbReference>
<dbReference type="InterPro" id="IPR036175">
    <property type="entry name" value="Sec23/24_helical_dom_sf"/>
</dbReference>
<dbReference type="GO" id="GO:0090110">
    <property type="term" value="P:COPII-coated vesicle cargo loading"/>
    <property type="evidence" value="ECO:0007669"/>
    <property type="project" value="TreeGrafter"/>
</dbReference>
<keyword evidence="2" id="KW-0813">Transport</keyword>
<dbReference type="Pfam" id="PF04811">
    <property type="entry name" value="Sec23_trunk"/>
    <property type="match status" value="1"/>
</dbReference>
<dbReference type="OMA" id="HTFISEQ"/>
<dbReference type="PhylomeDB" id="R7Q6W1"/>
<dbReference type="GeneID" id="17321307"/>
<dbReference type="Proteomes" id="UP000012073">
    <property type="component" value="Unassembled WGS sequence"/>
</dbReference>
<dbReference type="SUPFAM" id="SSF53300">
    <property type="entry name" value="vWA-like"/>
    <property type="match status" value="1"/>
</dbReference>
<dbReference type="SUPFAM" id="SSF82919">
    <property type="entry name" value="Zn-finger domain of Sec23/24"/>
    <property type="match status" value="1"/>
</dbReference>
<name>R7Q6W1_CHOCR</name>
<dbReference type="GO" id="GO:0006886">
    <property type="term" value="P:intracellular protein transport"/>
    <property type="evidence" value="ECO:0007669"/>
    <property type="project" value="InterPro"/>
</dbReference>
<reference evidence="8" key="1">
    <citation type="journal article" date="2013" name="Proc. Natl. Acad. Sci. U.S.A.">
        <title>Genome structure and metabolic features in the red seaweed Chondrus crispus shed light on evolution of the Archaeplastida.</title>
        <authorList>
            <person name="Collen J."/>
            <person name="Porcel B."/>
            <person name="Carre W."/>
            <person name="Ball S.G."/>
            <person name="Chaparro C."/>
            <person name="Tonon T."/>
            <person name="Barbeyron T."/>
            <person name="Michel G."/>
            <person name="Noel B."/>
            <person name="Valentin K."/>
            <person name="Elias M."/>
            <person name="Artiguenave F."/>
            <person name="Arun A."/>
            <person name="Aury J.M."/>
            <person name="Barbosa-Neto J.F."/>
            <person name="Bothwell J.H."/>
            <person name="Bouget F.Y."/>
            <person name="Brillet L."/>
            <person name="Cabello-Hurtado F."/>
            <person name="Capella-Gutierrez S."/>
            <person name="Charrier B."/>
            <person name="Cladiere L."/>
            <person name="Cock J.M."/>
            <person name="Coelho S.M."/>
            <person name="Colleoni C."/>
            <person name="Czjzek M."/>
            <person name="Da Silva C."/>
            <person name="Delage L."/>
            <person name="Denoeud F."/>
            <person name="Deschamps P."/>
            <person name="Dittami S.M."/>
            <person name="Gabaldon T."/>
            <person name="Gachon C.M."/>
            <person name="Groisillier A."/>
            <person name="Herve C."/>
            <person name="Jabbari K."/>
            <person name="Katinka M."/>
            <person name="Kloareg B."/>
            <person name="Kowalczyk N."/>
            <person name="Labadie K."/>
            <person name="Leblanc C."/>
            <person name="Lopez P.J."/>
            <person name="McLachlan D.H."/>
            <person name="Meslet-Cladiere L."/>
            <person name="Moustafa A."/>
            <person name="Nehr Z."/>
            <person name="Nyvall Collen P."/>
            <person name="Panaud O."/>
            <person name="Partensky F."/>
            <person name="Poulain J."/>
            <person name="Rensing S.A."/>
            <person name="Rousvoal S."/>
            <person name="Samson G."/>
            <person name="Symeonidi A."/>
            <person name="Weissenbach J."/>
            <person name="Zambounis A."/>
            <person name="Wincker P."/>
            <person name="Boyen C."/>
        </authorList>
    </citation>
    <scope>NUCLEOTIDE SEQUENCE [LARGE SCALE GENOMIC DNA]</scope>
    <source>
        <strain evidence="8">cv. Stackhouse</strain>
    </source>
</reference>
<keyword evidence="3" id="KW-0653">Protein transport</keyword>
<dbReference type="SUPFAM" id="SSF81811">
    <property type="entry name" value="Helical domain of Sec23/24"/>
    <property type="match status" value="1"/>
</dbReference>
<feature type="domain" description="Sec23/Sec24 helical" evidence="6">
    <location>
        <begin position="478"/>
        <end position="581"/>
    </location>
</feature>
<evidence type="ECO:0000256" key="1">
    <source>
        <dbReference type="ARBA" id="ARBA00008334"/>
    </source>
</evidence>
<dbReference type="AlphaFoldDB" id="R7Q6W1"/>
<dbReference type="GO" id="GO:0070971">
    <property type="term" value="C:endoplasmic reticulum exit site"/>
    <property type="evidence" value="ECO:0007669"/>
    <property type="project" value="TreeGrafter"/>
</dbReference>
<dbReference type="GO" id="GO:0008270">
    <property type="term" value="F:zinc ion binding"/>
    <property type="evidence" value="ECO:0007669"/>
    <property type="project" value="InterPro"/>
</dbReference>
<keyword evidence="8" id="KW-1185">Reference proteome</keyword>
<dbReference type="Pfam" id="PF04815">
    <property type="entry name" value="Sec23_helical"/>
    <property type="match status" value="1"/>
</dbReference>
<dbReference type="InterPro" id="IPR006900">
    <property type="entry name" value="Sec23/24_helical_dom"/>
</dbReference>
<gene>
    <name evidence="7" type="ORF">CHC_T00002574001</name>
</gene>
<dbReference type="EMBL" id="HG001657">
    <property type="protein sequence ID" value="CDF33774.1"/>
    <property type="molecule type" value="Genomic_DNA"/>
</dbReference>
<dbReference type="Gene3D" id="2.30.30.380">
    <property type="entry name" value="Zn-finger domain of Sec23/24"/>
    <property type="match status" value="1"/>
</dbReference>
<evidence type="ECO:0000313" key="7">
    <source>
        <dbReference type="EMBL" id="CDF33774.1"/>
    </source>
</evidence>
<proteinExistence type="inferred from homology"/>
<dbReference type="PANTHER" id="PTHR13803">
    <property type="entry name" value="SEC24-RELATED PROTEIN"/>
    <property type="match status" value="1"/>
</dbReference>
<dbReference type="InterPro" id="IPR006895">
    <property type="entry name" value="Znf_Sec23_Sec24"/>
</dbReference>
<evidence type="ECO:0000313" key="8">
    <source>
        <dbReference type="Proteomes" id="UP000012073"/>
    </source>
</evidence>
<evidence type="ECO:0000259" key="6">
    <source>
        <dbReference type="Pfam" id="PF04815"/>
    </source>
</evidence>
<organism evidence="7 8">
    <name type="scientific">Chondrus crispus</name>
    <name type="common">Carrageen Irish moss</name>
    <name type="synonym">Polymorpha crispa</name>
    <dbReference type="NCBI Taxonomy" id="2769"/>
    <lineage>
        <taxon>Eukaryota</taxon>
        <taxon>Rhodophyta</taxon>
        <taxon>Florideophyceae</taxon>
        <taxon>Rhodymeniophycidae</taxon>
        <taxon>Gigartinales</taxon>
        <taxon>Gigartinaceae</taxon>
        <taxon>Chondrus</taxon>
    </lineage>
</organism>
<accession>R7Q6W1</accession>
<evidence type="ECO:0000259" key="4">
    <source>
        <dbReference type="Pfam" id="PF04810"/>
    </source>
</evidence>
<dbReference type="InterPro" id="IPR036465">
    <property type="entry name" value="vWFA_dom_sf"/>
</dbReference>
<feature type="domain" description="Zinc finger Sec23/Sec24-type" evidence="4">
    <location>
        <begin position="66"/>
        <end position="101"/>
    </location>
</feature>
<dbReference type="Gene3D" id="1.20.120.730">
    <property type="entry name" value="Sec23/Sec24 helical domain"/>
    <property type="match status" value="1"/>
</dbReference>
<dbReference type="Gene3D" id="3.40.50.410">
    <property type="entry name" value="von Willebrand factor, type A domain"/>
    <property type="match status" value="1"/>
</dbReference>
<dbReference type="SUPFAM" id="SSF81995">
    <property type="entry name" value="beta-sandwich domain of Sec23/24"/>
    <property type="match status" value="1"/>
</dbReference>